<evidence type="ECO:0000313" key="2">
    <source>
        <dbReference type="Proteomes" id="UP001470230"/>
    </source>
</evidence>
<dbReference type="EMBL" id="JAPFFF010000041">
    <property type="protein sequence ID" value="KAK8841478.1"/>
    <property type="molecule type" value="Genomic_DNA"/>
</dbReference>
<sequence>MNFKLIESKERQSKLILDNENDLTSEITPDQEVYEEEIFFFDVFNSLESVKEKLEYFVLSQHYPEEFDKEIRMFIIQSASDYLFLHPQTCSLALALITNLNFNIDDFDDTIIQNCLDLLMKNGSKYKSIIEFLIKFSKKINKAYDIDIFEYILKSFLEEDNDLFKFCISQFELGNIPCLSKLDNLLVQFDYLDNASYISKLNGIILTWAVLTQTKENKDEWISNNFDYIIDTISIIDFLNDE</sequence>
<reference evidence="1 2" key="1">
    <citation type="submission" date="2024-04" db="EMBL/GenBank/DDBJ databases">
        <title>Tritrichomonas musculus Genome.</title>
        <authorList>
            <person name="Alves-Ferreira E."/>
            <person name="Grigg M."/>
            <person name="Lorenzi H."/>
            <person name="Galac M."/>
        </authorList>
    </citation>
    <scope>NUCLEOTIDE SEQUENCE [LARGE SCALE GENOMIC DNA]</scope>
    <source>
        <strain evidence="1 2">EAF2021</strain>
    </source>
</reference>
<protein>
    <submittedName>
        <fullName evidence="1">Uncharacterized protein</fullName>
    </submittedName>
</protein>
<gene>
    <name evidence="1" type="ORF">M9Y10_027097</name>
</gene>
<organism evidence="1 2">
    <name type="scientific">Tritrichomonas musculus</name>
    <dbReference type="NCBI Taxonomy" id="1915356"/>
    <lineage>
        <taxon>Eukaryota</taxon>
        <taxon>Metamonada</taxon>
        <taxon>Parabasalia</taxon>
        <taxon>Tritrichomonadida</taxon>
        <taxon>Tritrichomonadidae</taxon>
        <taxon>Tritrichomonas</taxon>
    </lineage>
</organism>
<comment type="caution">
    <text evidence="1">The sequence shown here is derived from an EMBL/GenBank/DDBJ whole genome shotgun (WGS) entry which is preliminary data.</text>
</comment>
<dbReference type="Proteomes" id="UP001470230">
    <property type="component" value="Unassembled WGS sequence"/>
</dbReference>
<name>A0ABR2H5K2_9EUKA</name>
<proteinExistence type="predicted"/>
<evidence type="ECO:0000313" key="1">
    <source>
        <dbReference type="EMBL" id="KAK8841478.1"/>
    </source>
</evidence>
<keyword evidence="2" id="KW-1185">Reference proteome</keyword>
<accession>A0ABR2H5K2</accession>